<feature type="domain" description="Glycosyltransferase 2-like" evidence="1">
    <location>
        <begin position="5"/>
        <end position="131"/>
    </location>
</feature>
<evidence type="ECO:0000313" key="3">
    <source>
        <dbReference type="Proteomes" id="UP000282832"/>
    </source>
</evidence>
<dbReference type="Proteomes" id="UP000282832">
    <property type="component" value="Unassembled WGS sequence"/>
</dbReference>
<protein>
    <submittedName>
        <fullName evidence="2">Glycosyltransferase</fullName>
    </submittedName>
</protein>
<dbReference type="EMBL" id="SACY01000002">
    <property type="protein sequence ID" value="RVU25764.1"/>
    <property type="molecule type" value="Genomic_DNA"/>
</dbReference>
<dbReference type="SUPFAM" id="SSF53448">
    <property type="entry name" value="Nucleotide-diphospho-sugar transferases"/>
    <property type="match status" value="1"/>
</dbReference>
<gene>
    <name evidence="2" type="ORF">EOJ36_04930</name>
</gene>
<evidence type="ECO:0000259" key="1">
    <source>
        <dbReference type="Pfam" id="PF00535"/>
    </source>
</evidence>
<dbReference type="InterPro" id="IPR029044">
    <property type="entry name" value="Nucleotide-diphossugar_trans"/>
</dbReference>
<sequence>MLKVSIITASYNAAENIRQTIESVLSQDYPNLEYWVIDGGSTDGTLDILKEYEGKINYLSEKDSGIYDAINKGLARVTGDIIGYIGADDFYPNPHVYSTVVETMESTGAEAVFGDKQYVDPINTAKVVRYWRPGKNTDLKWLWGWMPTHMTFYASRKLVERNGPYRTDFKCSGDYEWLLRALFRKNVKTVYIPKLLITMRAGGVSNASLKHRFYANMEDRKAWRVNGLKPYFWTVSMKPIRKIYQLFVKK</sequence>
<dbReference type="GO" id="GO:0016758">
    <property type="term" value="F:hexosyltransferase activity"/>
    <property type="evidence" value="ECO:0007669"/>
    <property type="project" value="UniProtKB-ARBA"/>
</dbReference>
<dbReference type="InterPro" id="IPR001173">
    <property type="entry name" value="Glyco_trans_2-like"/>
</dbReference>
<accession>A0A437PU29</accession>
<dbReference type="Pfam" id="PF00535">
    <property type="entry name" value="Glycos_transf_2"/>
    <property type="match status" value="1"/>
</dbReference>
<reference evidence="2 3" key="1">
    <citation type="submission" date="2019-01" db="EMBL/GenBank/DDBJ databases">
        <authorList>
            <person name="Chen W.-M."/>
        </authorList>
    </citation>
    <scope>NUCLEOTIDE SEQUENCE [LARGE SCALE GENOMIC DNA]</scope>
    <source>
        <strain evidence="2 3">FSY-15</strain>
    </source>
</reference>
<keyword evidence="2" id="KW-0808">Transferase</keyword>
<proteinExistence type="predicted"/>
<keyword evidence="3" id="KW-1185">Reference proteome</keyword>
<comment type="caution">
    <text evidence="2">The sequence shown here is derived from an EMBL/GenBank/DDBJ whole genome shotgun (WGS) entry which is preliminary data.</text>
</comment>
<dbReference type="PANTHER" id="PTHR22916">
    <property type="entry name" value="GLYCOSYLTRANSFERASE"/>
    <property type="match status" value="1"/>
</dbReference>
<dbReference type="PANTHER" id="PTHR22916:SF3">
    <property type="entry name" value="UDP-GLCNAC:BETAGAL BETA-1,3-N-ACETYLGLUCOSAMINYLTRANSFERASE-LIKE PROTEIN 1"/>
    <property type="match status" value="1"/>
</dbReference>
<dbReference type="AlphaFoldDB" id="A0A437PU29"/>
<evidence type="ECO:0000313" key="2">
    <source>
        <dbReference type="EMBL" id="RVU25764.1"/>
    </source>
</evidence>
<dbReference type="RefSeq" id="WP_127802945.1">
    <property type="nucleotide sequence ID" value="NZ_SACY01000002.1"/>
</dbReference>
<dbReference type="Gene3D" id="3.90.550.10">
    <property type="entry name" value="Spore Coat Polysaccharide Biosynthesis Protein SpsA, Chain A"/>
    <property type="match status" value="1"/>
</dbReference>
<organism evidence="2 3">
    <name type="scientific">Sandaracinomonas limnophila</name>
    <dbReference type="NCBI Taxonomy" id="1862386"/>
    <lineage>
        <taxon>Bacteria</taxon>
        <taxon>Pseudomonadati</taxon>
        <taxon>Bacteroidota</taxon>
        <taxon>Cytophagia</taxon>
        <taxon>Cytophagales</taxon>
        <taxon>Flectobacillaceae</taxon>
        <taxon>Sandaracinomonas</taxon>
    </lineage>
</organism>
<dbReference type="CDD" id="cd06433">
    <property type="entry name" value="GT_2_WfgS_like"/>
    <property type="match status" value="1"/>
</dbReference>
<name>A0A437PU29_9BACT</name>
<dbReference type="OrthoDB" id="9788101at2"/>